<evidence type="ECO:0000256" key="9">
    <source>
        <dbReference type="SAM" id="MobiDB-lite"/>
    </source>
</evidence>
<dbReference type="STRING" id="265719.SAMN04488509_102594"/>
<evidence type="ECO:0000256" key="7">
    <source>
        <dbReference type="ARBA" id="ARBA00023065"/>
    </source>
</evidence>
<feature type="region of interest" description="Disordered" evidence="9">
    <location>
        <begin position="337"/>
        <end position="391"/>
    </location>
</feature>
<keyword evidence="7" id="KW-0406">Ion transport</keyword>
<dbReference type="Gene3D" id="1.20.1510.10">
    <property type="entry name" value="Cation efflux protein transmembrane domain"/>
    <property type="match status" value="1"/>
</dbReference>
<name>A0A1G6V132_9GAMM</name>
<dbReference type="Proteomes" id="UP000199603">
    <property type="component" value="Unassembled WGS sequence"/>
</dbReference>
<dbReference type="InterPro" id="IPR002524">
    <property type="entry name" value="Cation_efflux"/>
</dbReference>
<feature type="transmembrane region" description="Helical" evidence="10">
    <location>
        <begin position="85"/>
        <end position="102"/>
    </location>
</feature>
<dbReference type="InterPro" id="IPR027470">
    <property type="entry name" value="Cation_efflux_CTD"/>
</dbReference>
<reference evidence="13 14" key="1">
    <citation type="submission" date="2016-10" db="EMBL/GenBank/DDBJ databases">
        <authorList>
            <person name="de Groot N.N."/>
        </authorList>
    </citation>
    <scope>NUCLEOTIDE SEQUENCE [LARGE SCALE GENOMIC DNA]</scope>
    <source>
        <strain evidence="13 14">DSM 16957</strain>
    </source>
</reference>
<dbReference type="PANTHER" id="PTHR11562:SF17">
    <property type="entry name" value="RE54080P-RELATED"/>
    <property type="match status" value="1"/>
</dbReference>
<dbReference type="AlphaFoldDB" id="A0A1G6V132"/>
<dbReference type="RefSeq" id="WP_091240776.1">
    <property type="nucleotide sequence ID" value="NZ_FNAG01000002.1"/>
</dbReference>
<keyword evidence="5" id="KW-0864">Zinc transport</keyword>
<accession>A0A1G6V132</accession>
<feature type="region of interest" description="Disordered" evidence="9">
    <location>
        <begin position="1"/>
        <end position="23"/>
    </location>
</feature>
<evidence type="ECO:0000259" key="12">
    <source>
        <dbReference type="Pfam" id="PF16916"/>
    </source>
</evidence>
<evidence type="ECO:0000256" key="4">
    <source>
        <dbReference type="ARBA" id="ARBA00022692"/>
    </source>
</evidence>
<feature type="transmembrane region" description="Helical" evidence="10">
    <location>
        <begin position="212"/>
        <end position="232"/>
    </location>
</feature>
<evidence type="ECO:0000313" key="13">
    <source>
        <dbReference type="EMBL" id="SDD47320.1"/>
    </source>
</evidence>
<keyword evidence="4 10" id="KW-0812">Transmembrane</keyword>
<comment type="subcellular location">
    <subcellularLocation>
        <location evidence="1">Membrane</location>
        <topology evidence="1">Multi-pass membrane protein</topology>
    </subcellularLocation>
</comment>
<evidence type="ECO:0000256" key="1">
    <source>
        <dbReference type="ARBA" id="ARBA00004141"/>
    </source>
</evidence>
<dbReference type="InterPro" id="IPR027469">
    <property type="entry name" value="Cation_efflux_TMD_sf"/>
</dbReference>
<dbReference type="InterPro" id="IPR058533">
    <property type="entry name" value="Cation_efflux_TM"/>
</dbReference>
<dbReference type="InterPro" id="IPR036837">
    <property type="entry name" value="Cation_efflux_CTD_sf"/>
</dbReference>
<evidence type="ECO:0000256" key="8">
    <source>
        <dbReference type="ARBA" id="ARBA00023136"/>
    </source>
</evidence>
<evidence type="ECO:0000256" key="5">
    <source>
        <dbReference type="ARBA" id="ARBA00022906"/>
    </source>
</evidence>
<sequence>MPESPPAAHLDHSKHSRHPSSGQAALLSPFEDEHHHDHGARFLHDPRRVGRLRFAFLLTLVTMVAEAVGGVISGSLALIADAGHMAVDSMALLFAFLGARFARRPADHRRSFGYARLEVLVGYTNALLQLALVAWIASEAVQRLFAPQPIQSLTMLVIAFVGLIVNLIVLKVLGGHDHDDLNAAGAYLHVLGDLLGSVAAITAALLVWSFGWLWADAVVSLLVGALLLHASISLMRRSAHILLEGVPEDLDLQQIPQAVESRVPAVRDVHHVHVWQLTGGSRVATLHAVLAPGQDPDAAIRAVRAALHQDFAIDHVTVQLDGVVCAQADCRHAHEPMQRGPVHTHSHDHDHDHNHDDGHGHGHDGGHPSSQVHDAGRAHADRQPGCDGRGH</sequence>
<feature type="domain" description="Cation efflux protein cytoplasmic" evidence="12">
    <location>
        <begin position="247"/>
        <end position="321"/>
    </location>
</feature>
<keyword evidence="3" id="KW-0813">Transport</keyword>
<evidence type="ECO:0000259" key="11">
    <source>
        <dbReference type="Pfam" id="PF01545"/>
    </source>
</evidence>
<evidence type="ECO:0000256" key="6">
    <source>
        <dbReference type="ARBA" id="ARBA00022989"/>
    </source>
</evidence>
<keyword evidence="5" id="KW-0862">Zinc</keyword>
<dbReference type="NCBIfam" id="TIGR01297">
    <property type="entry name" value="CDF"/>
    <property type="match status" value="1"/>
</dbReference>
<dbReference type="InterPro" id="IPR050681">
    <property type="entry name" value="CDF/SLC30A"/>
</dbReference>
<feature type="transmembrane region" description="Helical" evidence="10">
    <location>
        <begin position="54"/>
        <end position="79"/>
    </location>
</feature>
<feature type="compositionally biased region" description="Basic and acidic residues" evidence="9">
    <location>
        <begin position="374"/>
        <end position="391"/>
    </location>
</feature>
<dbReference type="EMBL" id="FNAG01000002">
    <property type="protein sequence ID" value="SDD47320.1"/>
    <property type="molecule type" value="Genomic_DNA"/>
</dbReference>
<dbReference type="GO" id="GO:0005385">
    <property type="term" value="F:zinc ion transmembrane transporter activity"/>
    <property type="evidence" value="ECO:0007669"/>
    <property type="project" value="TreeGrafter"/>
</dbReference>
<organism evidence="13 14">
    <name type="scientific">Aquimonas voraii</name>
    <dbReference type="NCBI Taxonomy" id="265719"/>
    <lineage>
        <taxon>Bacteria</taxon>
        <taxon>Pseudomonadati</taxon>
        <taxon>Pseudomonadota</taxon>
        <taxon>Gammaproteobacteria</taxon>
        <taxon>Lysobacterales</taxon>
        <taxon>Lysobacteraceae</taxon>
        <taxon>Aquimonas</taxon>
    </lineage>
</organism>
<dbReference type="Pfam" id="PF16916">
    <property type="entry name" value="ZT_dimer"/>
    <property type="match status" value="1"/>
</dbReference>
<feature type="transmembrane region" description="Helical" evidence="10">
    <location>
        <begin position="150"/>
        <end position="174"/>
    </location>
</feature>
<dbReference type="Pfam" id="PF01545">
    <property type="entry name" value="Cation_efflux"/>
    <property type="match status" value="1"/>
</dbReference>
<protein>
    <submittedName>
        <fullName evidence="13">Cobalt-zinc-cadmium efflux system protein</fullName>
    </submittedName>
</protein>
<feature type="domain" description="Cation efflux protein transmembrane" evidence="11">
    <location>
        <begin position="54"/>
        <end position="243"/>
    </location>
</feature>
<evidence type="ECO:0000256" key="10">
    <source>
        <dbReference type="SAM" id="Phobius"/>
    </source>
</evidence>
<dbReference type="PANTHER" id="PTHR11562">
    <property type="entry name" value="CATION EFFLUX PROTEIN/ ZINC TRANSPORTER"/>
    <property type="match status" value="1"/>
</dbReference>
<keyword evidence="8 10" id="KW-0472">Membrane</keyword>
<proteinExistence type="inferred from homology"/>
<dbReference type="SUPFAM" id="SSF160240">
    <property type="entry name" value="Cation efflux protein cytoplasmic domain-like"/>
    <property type="match status" value="1"/>
</dbReference>
<feature type="transmembrane region" description="Helical" evidence="10">
    <location>
        <begin position="114"/>
        <end position="138"/>
    </location>
</feature>
<feature type="compositionally biased region" description="Basic and acidic residues" evidence="9">
    <location>
        <begin position="345"/>
        <end position="366"/>
    </location>
</feature>
<dbReference type="GO" id="GO:0005886">
    <property type="term" value="C:plasma membrane"/>
    <property type="evidence" value="ECO:0007669"/>
    <property type="project" value="TreeGrafter"/>
</dbReference>
<feature type="transmembrane region" description="Helical" evidence="10">
    <location>
        <begin position="186"/>
        <end position="206"/>
    </location>
</feature>
<keyword evidence="14" id="KW-1185">Reference proteome</keyword>
<evidence type="ECO:0000256" key="2">
    <source>
        <dbReference type="ARBA" id="ARBA00008873"/>
    </source>
</evidence>
<dbReference type="SUPFAM" id="SSF161111">
    <property type="entry name" value="Cation efflux protein transmembrane domain-like"/>
    <property type="match status" value="1"/>
</dbReference>
<keyword evidence="6 10" id="KW-1133">Transmembrane helix</keyword>
<evidence type="ECO:0000256" key="3">
    <source>
        <dbReference type="ARBA" id="ARBA00022448"/>
    </source>
</evidence>
<comment type="similarity">
    <text evidence="2">Belongs to the cation diffusion facilitator (CDF) transporter (TC 2.A.4) family. SLC30A subfamily.</text>
</comment>
<gene>
    <name evidence="13" type="ORF">SAMN04488509_102594</name>
</gene>
<evidence type="ECO:0000313" key="14">
    <source>
        <dbReference type="Proteomes" id="UP000199603"/>
    </source>
</evidence>